<comment type="caution">
    <text evidence="1">The sequence shown here is derived from an EMBL/GenBank/DDBJ whole genome shotgun (WGS) entry which is preliminary data.</text>
</comment>
<name>A0A2T0LEY0_9BACL</name>
<dbReference type="Proteomes" id="UP000237797">
    <property type="component" value="Unassembled WGS sequence"/>
</dbReference>
<sequence length="303" mass="35569">MPYAWTHMIFGDTVLEQGGFPPPGDEKIFHLGCQGPDFLFFHRFWPWVKDDRVNRLGSAMHLRRCGPFLRDLIEAAKGEASIRDAVTGFITHHVLDRTTHPYIHYRAGYEGYNHQRMEVTIDTLVARRLAGIETWRTPLAPRIDVGPTLPEPWTDTLDRLARKHYPEETEHIRREELNEAYRDMLKALRIFYDPSGIKRALTLGKIDPFRHTPYFPHRDYLNESESEWRHPAVPEETHRESFWTLWERALEEATDIVRQTREYWSSPEEDFPETLRRAIGNISYDTGKDCDLALVNRAADPIF</sequence>
<gene>
    <name evidence="1" type="ORF">CLV97_11136</name>
</gene>
<evidence type="ECO:0000313" key="2">
    <source>
        <dbReference type="Proteomes" id="UP000237797"/>
    </source>
</evidence>
<protein>
    <recommendedName>
        <fullName evidence="3">Zinc dependent phospholipase C</fullName>
    </recommendedName>
</protein>
<organism evidence="1 2">
    <name type="scientific">Planifilum fimeticola</name>
    <dbReference type="NCBI Taxonomy" id="201975"/>
    <lineage>
        <taxon>Bacteria</taxon>
        <taxon>Bacillati</taxon>
        <taxon>Bacillota</taxon>
        <taxon>Bacilli</taxon>
        <taxon>Bacillales</taxon>
        <taxon>Thermoactinomycetaceae</taxon>
        <taxon>Planifilum</taxon>
    </lineage>
</organism>
<evidence type="ECO:0000313" key="1">
    <source>
        <dbReference type="EMBL" id="PRX40694.1"/>
    </source>
</evidence>
<dbReference type="AlphaFoldDB" id="A0A2T0LEY0"/>
<proteinExistence type="predicted"/>
<keyword evidence="2" id="KW-1185">Reference proteome</keyword>
<reference evidence="1 2" key="1">
    <citation type="submission" date="2018-03" db="EMBL/GenBank/DDBJ databases">
        <title>Genomic Encyclopedia of Archaeal and Bacterial Type Strains, Phase II (KMG-II): from individual species to whole genera.</title>
        <authorList>
            <person name="Goeker M."/>
        </authorList>
    </citation>
    <scope>NUCLEOTIDE SEQUENCE [LARGE SCALE GENOMIC DNA]</scope>
    <source>
        <strain evidence="1 2">DSM 44946</strain>
    </source>
</reference>
<dbReference type="RefSeq" id="WP_170070416.1">
    <property type="nucleotide sequence ID" value="NZ_PVNE01000011.1"/>
</dbReference>
<accession>A0A2T0LEY0</accession>
<evidence type="ECO:0008006" key="3">
    <source>
        <dbReference type="Google" id="ProtNLM"/>
    </source>
</evidence>
<dbReference type="EMBL" id="PVNE01000011">
    <property type="protein sequence ID" value="PRX40694.1"/>
    <property type="molecule type" value="Genomic_DNA"/>
</dbReference>